<evidence type="ECO:0000256" key="1">
    <source>
        <dbReference type="ARBA" id="ARBA00022679"/>
    </source>
</evidence>
<evidence type="ECO:0000313" key="5">
    <source>
        <dbReference type="Proteomes" id="UP000441032"/>
    </source>
</evidence>
<dbReference type="NCBIfam" id="NF040501">
    <property type="entry name" value="resist_ArsN2"/>
    <property type="match status" value="1"/>
</dbReference>
<dbReference type="CDD" id="cd04301">
    <property type="entry name" value="NAT_SF"/>
    <property type="match status" value="1"/>
</dbReference>
<comment type="caution">
    <text evidence="4">The sequence shown here is derived from an EMBL/GenBank/DDBJ whole genome shotgun (WGS) entry which is preliminary data.</text>
</comment>
<evidence type="ECO:0000256" key="2">
    <source>
        <dbReference type="ARBA" id="ARBA00023315"/>
    </source>
</evidence>
<proteinExistence type="predicted"/>
<dbReference type="EMBL" id="WJYN01000001">
    <property type="protein sequence ID" value="MRS98065.1"/>
    <property type="molecule type" value="Genomic_DNA"/>
</dbReference>
<dbReference type="PROSITE" id="PS51186">
    <property type="entry name" value="GNAT"/>
    <property type="match status" value="1"/>
</dbReference>
<organism evidence="4 5">
    <name type="scientific">Ralstonia pickettii</name>
    <name type="common">Burkholderia pickettii</name>
    <dbReference type="NCBI Taxonomy" id="329"/>
    <lineage>
        <taxon>Bacteria</taxon>
        <taxon>Pseudomonadati</taxon>
        <taxon>Pseudomonadota</taxon>
        <taxon>Betaproteobacteria</taxon>
        <taxon>Burkholderiales</taxon>
        <taxon>Burkholderiaceae</taxon>
        <taxon>Ralstonia</taxon>
    </lineage>
</organism>
<accession>A0A7X2HKB3</accession>
<sequence>MSTPDFRPARPEDFPAIRALLMAEGLPSEDVDVGQTGRFHVALLDGHLLGCVGLELYGADALLRSVAVAYGARHRGLGRNLVGIAERDATLLGAHRLFLLTTSAADYFFRLGYQRFDRNAVPALLRDSSQFSLLCPASATCMMKSVAVRQ</sequence>
<dbReference type="PANTHER" id="PTHR43877">
    <property type="entry name" value="AMINOALKYLPHOSPHONATE N-ACETYLTRANSFERASE-RELATED-RELATED"/>
    <property type="match status" value="1"/>
</dbReference>
<dbReference type="SUPFAM" id="SSF55729">
    <property type="entry name" value="Acyl-CoA N-acyltransferases (Nat)"/>
    <property type="match status" value="1"/>
</dbReference>
<gene>
    <name evidence="4" type="ORF">GJQ57_05270</name>
</gene>
<dbReference type="AlphaFoldDB" id="A0A7X2HKB3"/>
<dbReference type="GO" id="GO:0016747">
    <property type="term" value="F:acyltransferase activity, transferring groups other than amino-acyl groups"/>
    <property type="evidence" value="ECO:0007669"/>
    <property type="project" value="InterPro"/>
</dbReference>
<dbReference type="InterPro" id="IPR000182">
    <property type="entry name" value="GNAT_dom"/>
</dbReference>
<keyword evidence="1 4" id="KW-0808">Transferase</keyword>
<reference evidence="4 5" key="1">
    <citation type="submission" date="2019-11" db="EMBL/GenBank/DDBJ databases">
        <title>Phenotypic characterization of an OXA-22 and OXA-60 co-producing Ralstonia pickettii clinical strain.</title>
        <authorList>
            <person name="He F."/>
        </authorList>
    </citation>
    <scope>NUCLEOTIDE SEQUENCE [LARGE SCALE GENOMIC DNA]</scope>
    <source>
        <strain evidence="4 5">PSLESD1</strain>
    </source>
</reference>
<feature type="domain" description="N-acetyltransferase" evidence="3">
    <location>
        <begin position="4"/>
        <end position="138"/>
    </location>
</feature>
<dbReference type="Gene3D" id="3.40.630.30">
    <property type="match status" value="1"/>
</dbReference>
<dbReference type="RefSeq" id="WP_154205961.1">
    <property type="nucleotide sequence ID" value="NZ_WJYN01000001.1"/>
</dbReference>
<protein>
    <submittedName>
        <fullName evidence="4">GNAT family N-acetyltransferase</fullName>
    </submittedName>
</protein>
<dbReference type="InterPro" id="IPR016181">
    <property type="entry name" value="Acyl_CoA_acyltransferase"/>
</dbReference>
<dbReference type="InterPro" id="IPR050832">
    <property type="entry name" value="Bact_Acetyltransf"/>
</dbReference>
<evidence type="ECO:0000313" key="4">
    <source>
        <dbReference type="EMBL" id="MRS98065.1"/>
    </source>
</evidence>
<evidence type="ECO:0000259" key="3">
    <source>
        <dbReference type="PROSITE" id="PS51186"/>
    </source>
</evidence>
<dbReference type="Proteomes" id="UP000441032">
    <property type="component" value="Unassembled WGS sequence"/>
</dbReference>
<keyword evidence="2" id="KW-0012">Acyltransferase</keyword>
<name>A0A7X2HKB3_RALPI</name>
<dbReference type="Pfam" id="PF00583">
    <property type="entry name" value="Acetyltransf_1"/>
    <property type="match status" value="1"/>
</dbReference>